<feature type="transmembrane region" description="Helical" evidence="2">
    <location>
        <begin position="5"/>
        <end position="23"/>
    </location>
</feature>
<evidence type="ECO:0000313" key="6">
    <source>
        <dbReference type="Proteomes" id="UP000321325"/>
    </source>
</evidence>
<dbReference type="EMBL" id="CP037746">
    <property type="protein sequence ID" value="QBL13722.1"/>
    <property type="molecule type" value="Genomic_DNA"/>
</dbReference>
<name>A0AAE5YHY7_9BACT</name>
<protein>
    <submittedName>
        <fullName evidence="3">Uncharacterized protein</fullName>
    </submittedName>
</protein>
<dbReference type="AlphaFoldDB" id="A0AAE5YHY7"/>
<reference evidence="4 6" key="2">
    <citation type="submission" date="2019-08" db="EMBL/GenBank/DDBJ databases">
        <title>Rapid identification of Enteric Bacteria from Whole Genome Sequences (WGS) using Average Nucleotide Identity (ANI).</title>
        <authorList>
            <person name="Lane C."/>
        </authorList>
    </citation>
    <scope>NUCLEOTIDE SEQUENCE [LARGE SCALE GENOMIC DNA]</scope>
    <source>
        <strain evidence="4 6">2010D-8464</strain>
    </source>
</reference>
<gene>
    <name evidence="3" type="ORF">A9460_05035</name>
    <name evidence="4" type="ORF">FVD15_03825</name>
</gene>
<feature type="transmembrane region" description="Helical" evidence="2">
    <location>
        <begin position="29"/>
        <end position="48"/>
    </location>
</feature>
<evidence type="ECO:0000256" key="1">
    <source>
        <dbReference type="SAM" id="Coils"/>
    </source>
</evidence>
<reference evidence="3 5" key="1">
    <citation type="submission" date="2019-02" db="EMBL/GenBank/DDBJ databases">
        <title>Use of ANI for Rapid Identification of Enteric Bacteria.</title>
        <authorList>
            <person name="Pruckler J."/>
            <person name="Lane C."/>
            <person name="Aubert R."/>
        </authorList>
    </citation>
    <scope>NUCLEOTIDE SEQUENCE [LARGE SCALE GENOMIC DNA]</scope>
    <source>
        <strain evidence="3 5">2014D-0083</strain>
    </source>
</reference>
<dbReference type="EMBL" id="VRMB01000011">
    <property type="protein sequence ID" value="TXK70116.1"/>
    <property type="molecule type" value="Genomic_DNA"/>
</dbReference>
<keyword evidence="2" id="KW-0812">Transmembrane</keyword>
<evidence type="ECO:0000313" key="3">
    <source>
        <dbReference type="EMBL" id="QBL13722.1"/>
    </source>
</evidence>
<keyword evidence="1" id="KW-0175">Coiled coil</keyword>
<dbReference type="GeneID" id="66287295"/>
<feature type="coiled-coil region" evidence="1">
    <location>
        <begin position="75"/>
        <end position="109"/>
    </location>
</feature>
<dbReference type="RefSeq" id="WP_039665368.1">
    <property type="nucleotide sequence ID" value="NZ_CP037746.1"/>
</dbReference>
<accession>A0AAE5YHY7</accession>
<dbReference type="Proteomes" id="UP000293421">
    <property type="component" value="Chromosome"/>
</dbReference>
<sequence>MIFLIAIFILMLLYLNYHFLFFINTNLFYLYSVVCISILIILLCYFLIKRKILKNQNLLIRQINNIFNFNNDFSLKNLKDNLANKHDEYKKLQDSLQMLTNKNNLLNSKYNQIIKAIKYLKKDNNINFLHSLQNQMPKEEINIIFNNAKIAILNDDKLENFLIQNILQEFNIQTKFFKTYENLDENYTLILSKEFLKYENCVQIDFQNFDIKNIINLAKEHFTYHYKETKNVLIFKSNPFENSLFLNLANQHCLNNESVEYLSNFKEKLEEEFKVILLDFEVIKYDLLLIQNILNNYKNNHPNAYIIMFCKDKNKEYKFVDCILQDMNKNEWLAMLKKHINLA</sequence>
<evidence type="ECO:0000256" key="2">
    <source>
        <dbReference type="SAM" id="Phobius"/>
    </source>
</evidence>
<keyword evidence="6" id="KW-1185">Reference proteome</keyword>
<keyword evidence="2" id="KW-0472">Membrane</keyword>
<proteinExistence type="predicted"/>
<evidence type="ECO:0000313" key="5">
    <source>
        <dbReference type="Proteomes" id="UP000293421"/>
    </source>
</evidence>
<organism evidence="3 5">
    <name type="scientific">Campylobacter volucris</name>
    <dbReference type="NCBI Taxonomy" id="1031542"/>
    <lineage>
        <taxon>Bacteria</taxon>
        <taxon>Pseudomonadati</taxon>
        <taxon>Campylobacterota</taxon>
        <taxon>Epsilonproteobacteria</taxon>
        <taxon>Campylobacterales</taxon>
        <taxon>Campylobacteraceae</taxon>
        <taxon>Campylobacter</taxon>
    </lineage>
</organism>
<dbReference type="Proteomes" id="UP000321325">
    <property type="component" value="Unassembled WGS sequence"/>
</dbReference>
<evidence type="ECO:0000313" key="4">
    <source>
        <dbReference type="EMBL" id="TXK70116.1"/>
    </source>
</evidence>
<keyword evidence="2" id="KW-1133">Transmembrane helix</keyword>